<feature type="compositionally biased region" description="Low complexity" evidence="4">
    <location>
        <begin position="149"/>
        <end position="159"/>
    </location>
</feature>
<keyword evidence="2" id="KW-0963">Cytoplasm</keyword>
<name>A0A4U0WW28_9PEZI</name>
<feature type="non-terminal residue" evidence="6">
    <location>
        <position position="260"/>
    </location>
</feature>
<sequence length="260" mass="28882">MAGHMIETPRTEVGDQTRLTAHALDFSMEQSFQSPSKDSNDLLRQLRGARGGPATKTPRTRNVLGDRRNPPGKPEFTPLLKSATRNRLMGRDQKGKDDGVPQTPAFLKPGYTSNTPSLPVDSSAVMYGEHTGSSADLDDQGTPAPPAPSSSATSTPIATPKRKGEGLLNDGNMMSLKEQEARLVQIDKENFGLKLKIHFLEENLKKSGNEFQQETIRQNTELRVDKVTLTSDIKRYRKSLSQAEKDLEEYRQQLQDYAEK</sequence>
<keyword evidence="3" id="KW-0175">Coiled coil</keyword>
<comment type="caution">
    <text evidence="6">The sequence shown here is derived from an EMBL/GenBank/DDBJ whole genome shotgun (WGS) entry which is preliminary data.</text>
</comment>
<evidence type="ECO:0000313" key="6">
    <source>
        <dbReference type="EMBL" id="TKA66976.1"/>
    </source>
</evidence>
<evidence type="ECO:0000256" key="2">
    <source>
        <dbReference type="ARBA" id="ARBA00022490"/>
    </source>
</evidence>
<feature type="compositionally biased region" description="Polar residues" evidence="4">
    <location>
        <begin position="28"/>
        <end position="37"/>
    </location>
</feature>
<dbReference type="STRING" id="331657.A0A4U0WW28"/>
<dbReference type="InterPro" id="IPR012943">
    <property type="entry name" value="Cnn_1N"/>
</dbReference>
<dbReference type="OrthoDB" id="10255000at2759"/>
<dbReference type="GO" id="GO:0005815">
    <property type="term" value="C:microtubule organizing center"/>
    <property type="evidence" value="ECO:0007669"/>
    <property type="project" value="InterPro"/>
</dbReference>
<dbReference type="EMBL" id="NAJN01000961">
    <property type="protein sequence ID" value="TKA66976.1"/>
    <property type="molecule type" value="Genomic_DNA"/>
</dbReference>
<proteinExistence type="predicted"/>
<evidence type="ECO:0000256" key="1">
    <source>
        <dbReference type="ARBA" id="ARBA00004496"/>
    </source>
</evidence>
<keyword evidence="7" id="KW-1185">Reference proteome</keyword>
<accession>A0A4U0WW28</accession>
<feature type="domain" description="Centrosomin N-terminal motif 1" evidence="5">
    <location>
        <begin position="175"/>
        <end position="248"/>
    </location>
</feature>
<dbReference type="GO" id="GO:0005737">
    <property type="term" value="C:cytoplasm"/>
    <property type="evidence" value="ECO:0007669"/>
    <property type="project" value="UniProtKB-SubCell"/>
</dbReference>
<comment type="subcellular location">
    <subcellularLocation>
        <location evidence="1">Cytoplasm</location>
    </subcellularLocation>
</comment>
<dbReference type="Proteomes" id="UP000308768">
    <property type="component" value="Unassembled WGS sequence"/>
</dbReference>
<evidence type="ECO:0000256" key="4">
    <source>
        <dbReference type="SAM" id="MobiDB-lite"/>
    </source>
</evidence>
<dbReference type="AlphaFoldDB" id="A0A4U0WW28"/>
<evidence type="ECO:0000259" key="5">
    <source>
        <dbReference type="Pfam" id="PF07989"/>
    </source>
</evidence>
<feature type="compositionally biased region" description="Basic and acidic residues" evidence="4">
    <location>
        <begin position="89"/>
        <end position="99"/>
    </location>
</feature>
<gene>
    <name evidence="6" type="ORF">B0A49_07150</name>
</gene>
<feature type="coiled-coil region" evidence="3">
    <location>
        <begin position="226"/>
        <end position="260"/>
    </location>
</feature>
<reference evidence="6 7" key="1">
    <citation type="submission" date="2017-03" db="EMBL/GenBank/DDBJ databases">
        <title>Genomes of endolithic fungi from Antarctica.</title>
        <authorList>
            <person name="Coleine C."/>
            <person name="Masonjones S."/>
            <person name="Stajich J.E."/>
        </authorList>
    </citation>
    <scope>NUCLEOTIDE SEQUENCE [LARGE SCALE GENOMIC DNA]</scope>
    <source>
        <strain evidence="6 7">CCFEE 5187</strain>
    </source>
</reference>
<evidence type="ECO:0000256" key="3">
    <source>
        <dbReference type="SAM" id="Coils"/>
    </source>
</evidence>
<evidence type="ECO:0000313" key="7">
    <source>
        <dbReference type="Proteomes" id="UP000308768"/>
    </source>
</evidence>
<organism evidence="6 7">
    <name type="scientific">Cryomyces minteri</name>
    <dbReference type="NCBI Taxonomy" id="331657"/>
    <lineage>
        <taxon>Eukaryota</taxon>
        <taxon>Fungi</taxon>
        <taxon>Dikarya</taxon>
        <taxon>Ascomycota</taxon>
        <taxon>Pezizomycotina</taxon>
        <taxon>Dothideomycetes</taxon>
        <taxon>Dothideomycetes incertae sedis</taxon>
        <taxon>Cryomyces</taxon>
    </lineage>
</organism>
<dbReference type="Pfam" id="PF07989">
    <property type="entry name" value="Cnn_1N"/>
    <property type="match status" value="1"/>
</dbReference>
<protein>
    <recommendedName>
        <fullName evidence="5">Centrosomin N-terminal motif 1 domain-containing protein</fullName>
    </recommendedName>
</protein>
<feature type="region of interest" description="Disordered" evidence="4">
    <location>
        <begin position="1"/>
        <end position="173"/>
    </location>
</feature>